<proteinExistence type="predicted"/>
<dbReference type="EMBL" id="JAJEQX010000008">
    <property type="protein sequence ID" value="MCC2253990.1"/>
    <property type="molecule type" value="Genomic_DNA"/>
</dbReference>
<dbReference type="RefSeq" id="WP_227707130.1">
    <property type="nucleotide sequence ID" value="NZ_JAJEQX010000008.1"/>
</dbReference>
<dbReference type="Proteomes" id="UP001198151">
    <property type="component" value="Unassembled WGS sequence"/>
</dbReference>
<comment type="caution">
    <text evidence="2">The sequence shown here is derived from an EMBL/GenBank/DDBJ whole genome shotgun (WGS) entry which is preliminary data.</text>
</comment>
<evidence type="ECO:0000313" key="2">
    <source>
        <dbReference type="EMBL" id="MCC2253990.1"/>
    </source>
</evidence>
<keyword evidence="1" id="KW-0472">Membrane</keyword>
<sequence length="205" mass="23065">MGKYAILFLTYLTRVLEFIIAVLLACGIIIMTFDMAVSIDALTNLSIYPNYDDLLTGCFNLIIGVELIRMLYLHTPITVFEVLLFAIARQIIVDHSSPLNSLLGVIAIAILFATRRFLFSPFDETDKTIFRSSQKVYQVNRLFGLSIPYEEKSDSLLDVFLAKANEEGADIGTGACVYFSDFGLRIAKMRDGKITRIEVIRSIQQ</sequence>
<organism evidence="2 3">
    <name type="scientific">Ruminococcus turbiniformis</name>
    <dbReference type="NCBI Taxonomy" id="2881258"/>
    <lineage>
        <taxon>Bacteria</taxon>
        <taxon>Bacillati</taxon>
        <taxon>Bacillota</taxon>
        <taxon>Clostridia</taxon>
        <taxon>Eubacteriales</taxon>
        <taxon>Oscillospiraceae</taxon>
        <taxon>Ruminococcus</taxon>
    </lineage>
</organism>
<reference evidence="2 3" key="1">
    <citation type="submission" date="2021-10" db="EMBL/GenBank/DDBJ databases">
        <title>Anaerobic single-cell dispensing facilitates the cultivation of human gut bacteria.</title>
        <authorList>
            <person name="Afrizal A."/>
        </authorList>
    </citation>
    <scope>NUCLEOTIDE SEQUENCE [LARGE SCALE GENOMIC DNA]</scope>
    <source>
        <strain evidence="2 3">CLA-AA-H200</strain>
    </source>
</reference>
<name>A0ABS8FVD6_9FIRM</name>
<accession>A0ABS8FVD6</accession>
<feature type="transmembrane region" description="Helical" evidence="1">
    <location>
        <begin position="71"/>
        <end position="92"/>
    </location>
</feature>
<feature type="transmembrane region" description="Helical" evidence="1">
    <location>
        <begin position="6"/>
        <end position="30"/>
    </location>
</feature>
<evidence type="ECO:0000256" key="1">
    <source>
        <dbReference type="SAM" id="Phobius"/>
    </source>
</evidence>
<gene>
    <name evidence="2" type="ORF">LKD70_05990</name>
</gene>
<keyword evidence="1" id="KW-0812">Transmembrane</keyword>
<evidence type="ECO:0000313" key="3">
    <source>
        <dbReference type="Proteomes" id="UP001198151"/>
    </source>
</evidence>
<feature type="transmembrane region" description="Helical" evidence="1">
    <location>
        <begin position="98"/>
        <end position="118"/>
    </location>
</feature>
<keyword evidence="1" id="KW-1133">Transmembrane helix</keyword>
<keyword evidence="3" id="KW-1185">Reference proteome</keyword>
<protein>
    <submittedName>
        <fullName evidence="2">Transporter</fullName>
    </submittedName>
</protein>